<gene>
    <name evidence="1" type="primary">pmtA</name>
    <name evidence="1" type="ORF">GCM10011415_25360</name>
</gene>
<sequence length="211" mass="22873">MRPAPPPPRGDRIPRNSARLSQALQLDDDARLFLREAMKRPQAVSALVPSSQKLAAAMAAQVPAGHGPVVELGPGTGKITREILAHGVSPRDLHLVEVNDQFVTLLRDRFPESRVHHCGAEAVSTLHLPPLRAVVSGLPMLSFPARLQARILRSAFRSLAPGAPFIQYTYGPTVSVSGRVMRALGLQSRRSAIVWGNLPPAQVLLLHRATR</sequence>
<dbReference type="InterPro" id="IPR029063">
    <property type="entry name" value="SAM-dependent_MTases_sf"/>
</dbReference>
<name>A0A8J3EH27_9RHOB</name>
<reference evidence="1" key="1">
    <citation type="journal article" date="2014" name="Int. J. Syst. Evol. Microbiol.">
        <title>Complete genome sequence of Corynebacterium casei LMG S-19264T (=DSM 44701T), isolated from a smear-ripened cheese.</title>
        <authorList>
            <consortium name="US DOE Joint Genome Institute (JGI-PGF)"/>
            <person name="Walter F."/>
            <person name="Albersmeier A."/>
            <person name="Kalinowski J."/>
            <person name="Ruckert C."/>
        </authorList>
    </citation>
    <scope>NUCLEOTIDE SEQUENCE</scope>
    <source>
        <strain evidence="1">CGMCC 1.15762</strain>
    </source>
</reference>
<reference evidence="1" key="2">
    <citation type="submission" date="2020-09" db="EMBL/GenBank/DDBJ databases">
        <authorList>
            <person name="Sun Q."/>
            <person name="Zhou Y."/>
        </authorList>
    </citation>
    <scope>NUCLEOTIDE SEQUENCE</scope>
    <source>
        <strain evidence="1">CGMCC 1.15762</strain>
    </source>
</reference>
<dbReference type="SUPFAM" id="SSF53335">
    <property type="entry name" value="S-adenosyl-L-methionine-dependent methyltransferases"/>
    <property type="match status" value="1"/>
</dbReference>
<keyword evidence="1" id="KW-0808">Transferase</keyword>
<accession>A0A8J3EH27</accession>
<keyword evidence="1" id="KW-0489">Methyltransferase</keyword>
<evidence type="ECO:0000313" key="1">
    <source>
        <dbReference type="EMBL" id="GGG75688.1"/>
    </source>
</evidence>
<dbReference type="Proteomes" id="UP000617145">
    <property type="component" value="Unassembled WGS sequence"/>
</dbReference>
<organism evidence="1 2">
    <name type="scientific">Salipiger pallidus</name>
    <dbReference type="NCBI Taxonomy" id="1775170"/>
    <lineage>
        <taxon>Bacteria</taxon>
        <taxon>Pseudomonadati</taxon>
        <taxon>Pseudomonadota</taxon>
        <taxon>Alphaproteobacteria</taxon>
        <taxon>Rhodobacterales</taxon>
        <taxon>Roseobacteraceae</taxon>
        <taxon>Salipiger</taxon>
    </lineage>
</organism>
<comment type="caution">
    <text evidence="1">The sequence shown here is derived from an EMBL/GenBank/DDBJ whole genome shotgun (WGS) entry which is preliminary data.</text>
</comment>
<proteinExistence type="predicted"/>
<keyword evidence="2" id="KW-1185">Reference proteome</keyword>
<evidence type="ECO:0000313" key="2">
    <source>
        <dbReference type="Proteomes" id="UP000617145"/>
    </source>
</evidence>
<dbReference type="Gene3D" id="3.40.50.150">
    <property type="entry name" value="Vaccinia Virus protein VP39"/>
    <property type="match status" value="1"/>
</dbReference>
<dbReference type="GO" id="GO:0032259">
    <property type="term" value="P:methylation"/>
    <property type="evidence" value="ECO:0007669"/>
    <property type="project" value="UniProtKB-KW"/>
</dbReference>
<protein>
    <submittedName>
        <fullName evidence="1">Methyltransferase</fullName>
    </submittedName>
</protein>
<dbReference type="EMBL" id="BMJV01000005">
    <property type="protein sequence ID" value="GGG75688.1"/>
    <property type="molecule type" value="Genomic_DNA"/>
</dbReference>
<dbReference type="CDD" id="cd02440">
    <property type="entry name" value="AdoMet_MTases"/>
    <property type="match status" value="1"/>
</dbReference>
<dbReference type="GO" id="GO:0008168">
    <property type="term" value="F:methyltransferase activity"/>
    <property type="evidence" value="ECO:0007669"/>
    <property type="project" value="UniProtKB-KW"/>
</dbReference>
<dbReference type="RefSeq" id="WP_188790598.1">
    <property type="nucleotide sequence ID" value="NZ_BMJV01000005.1"/>
</dbReference>
<dbReference type="AlphaFoldDB" id="A0A8J3EH27"/>